<keyword evidence="2" id="KW-0472">Membrane</keyword>
<comment type="caution">
    <text evidence="3">The sequence shown here is derived from an EMBL/GenBank/DDBJ whole genome shotgun (WGS) entry which is preliminary data.</text>
</comment>
<dbReference type="InParanoid" id="A0A2N3NEQ7"/>
<dbReference type="AlphaFoldDB" id="A0A2N3NEQ7"/>
<accession>A0A2N3NEQ7</accession>
<dbReference type="Proteomes" id="UP000233524">
    <property type="component" value="Unassembled WGS sequence"/>
</dbReference>
<evidence type="ECO:0000313" key="3">
    <source>
        <dbReference type="EMBL" id="PKS10891.1"/>
    </source>
</evidence>
<feature type="transmembrane region" description="Helical" evidence="2">
    <location>
        <begin position="98"/>
        <end position="116"/>
    </location>
</feature>
<feature type="non-terminal residue" evidence="3">
    <location>
        <position position="1"/>
    </location>
</feature>
<dbReference type="Pfam" id="PF10361">
    <property type="entry name" value="DUF2434"/>
    <property type="match status" value="1"/>
</dbReference>
<dbReference type="EMBL" id="NLAX01000008">
    <property type="protein sequence ID" value="PKS10891.1"/>
    <property type="molecule type" value="Genomic_DNA"/>
</dbReference>
<feature type="transmembrane region" description="Helical" evidence="2">
    <location>
        <begin position="311"/>
        <end position="331"/>
    </location>
</feature>
<protein>
    <submittedName>
        <fullName evidence="3">Uncharacterized protein</fullName>
    </submittedName>
</protein>
<dbReference type="InterPro" id="IPR018830">
    <property type="entry name" value="DUF2434"/>
</dbReference>
<reference evidence="3 4" key="1">
    <citation type="journal article" date="2017" name="G3 (Bethesda)">
        <title>First Draft Genome Sequence of the Pathogenic Fungus Lomentospora prolificans (Formerly Scedosporium prolificans).</title>
        <authorList>
            <person name="Luo R."/>
            <person name="Zimin A."/>
            <person name="Workman R."/>
            <person name="Fan Y."/>
            <person name="Pertea G."/>
            <person name="Grossman N."/>
            <person name="Wear M.P."/>
            <person name="Jia B."/>
            <person name="Miller H."/>
            <person name="Casadevall A."/>
            <person name="Timp W."/>
            <person name="Zhang S.X."/>
            <person name="Salzberg S.L."/>
        </authorList>
    </citation>
    <scope>NUCLEOTIDE SEQUENCE [LARGE SCALE GENOMIC DNA]</scope>
    <source>
        <strain evidence="3 4">JHH-5317</strain>
    </source>
</reference>
<evidence type="ECO:0000256" key="1">
    <source>
        <dbReference type="SAM" id="MobiDB-lite"/>
    </source>
</evidence>
<feature type="transmembrane region" description="Helical" evidence="2">
    <location>
        <begin position="343"/>
        <end position="364"/>
    </location>
</feature>
<keyword evidence="4" id="KW-1185">Reference proteome</keyword>
<feature type="transmembrane region" description="Helical" evidence="2">
    <location>
        <begin position="221"/>
        <end position="239"/>
    </location>
</feature>
<feature type="transmembrane region" description="Helical" evidence="2">
    <location>
        <begin position="137"/>
        <end position="157"/>
    </location>
</feature>
<feature type="region of interest" description="Disordered" evidence="1">
    <location>
        <begin position="428"/>
        <end position="525"/>
    </location>
</feature>
<sequence length="558" mass="63088">SAVLSIIAMADSGIWGTIPFPSGANDTDTEIAGGHLDLNTLHEFEYHLFQNNTLSNGTKCYLAFEPYAAAYVYPNGTFVNGTSCYRSLNPAGVRAKTGVAFAALYALALVFVLVNLRKHGRLFLPKQKRYFPISRRWQWYYGSIACACALIGLFTGIDIERYYVMQIPIILQVFFWFLLQMAAIALVWEAVRHWGSWCERQIIDADIYAFKDDDARAKFEFYIPLWFYLWWWLNFFMIVPRSWGNIQLQRSPEQTLVRAKPTATDVRFKVAAFCHLVCWLTIVASLFHSIKHYRARRRGLFTGFYDVIRAIPARFALILPLALVIVAYQALCAFDFDVSPLNAKGNVIAIFIGGYLPTLLILAVQSAHGFATPNEDRELLRQRRMRGDELDRELGIVHKPSWWRRLNGPTSMHMRDIIARNVREVNGDKEVDRKNTTADPFSDEAAVNEVDSSASSSTGTATAPGFDARARPMFSPYTGKSERRRMERTLNHAASLLFPNAEDPTPSREAREAELQMDGPPPSYFETAEASRVRTNSSGSTIALANAKPQQVKSMLDI</sequence>
<dbReference type="VEuPathDB" id="FungiDB:jhhlp_002649"/>
<gene>
    <name evidence="3" type="ORF">jhhlp_002649</name>
</gene>
<feature type="compositionally biased region" description="Basic and acidic residues" evidence="1">
    <location>
        <begin position="480"/>
        <end position="490"/>
    </location>
</feature>
<dbReference type="STRING" id="41688.A0A2N3NEQ7"/>
<keyword evidence="2" id="KW-1133">Transmembrane helix</keyword>
<feature type="compositionally biased region" description="Low complexity" evidence="1">
    <location>
        <begin position="452"/>
        <end position="463"/>
    </location>
</feature>
<keyword evidence="2" id="KW-0812">Transmembrane</keyword>
<organism evidence="3 4">
    <name type="scientific">Lomentospora prolificans</name>
    <dbReference type="NCBI Taxonomy" id="41688"/>
    <lineage>
        <taxon>Eukaryota</taxon>
        <taxon>Fungi</taxon>
        <taxon>Dikarya</taxon>
        <taxon>Ascomycota</taxon>
        <taxon>Pezizomycotina</taxon>
        <taxon>Sordariomycetes</taxon>
        <taxon>Hypocreomycetidae</taxon>
        <taxon>Microascales</taxon>
        <taxon>Microascaceae</taxon>
        <taxon>Lomentospora</taxon>
    </lineage>
</organism>
<dbReference type="OrthoDB" id="5308502at2759"/>
<feature type="transmembrane region" description="Helical" evidence="2">
    <location>
        <begin position="270"/>
        <end position="290"/>
    </location>
</feature>
<name>A0A2N3NEQ7_9PEZI</name>
<feature type="compositionally biased region" description="Basic and acidic residues" evidence="1">
    <location>
        <begin position="505"/>
        <end position="514"/>
    </location>
</feature>
<proteinExistence type="predicted"/>
<evidence type="ECO:0000256" key="2">
    <source>
        <dbReference type="SAM" id="Phobius"/>
    </source>
</evidence>
<feature type="transmembrane region" description="Helical" evidence="2">
    <location>
        <begin position="169"/>
        <end position="191"/>
    </location>
</feature>
<evidence type="ECO:0000313" key="4">
    <source>
        <dbReference type="Proteomes" id="UP000233524"/>
    </source>
</evidence>